<dbReference type="EMBL" id="PP079415">
    <property type="protein sequence ID" value="WWO60276.1"/>
    <property type="molecule type" value="Genomic_DNA"/>
</dbReference>
<name>A0ABZ2GUN7_9CAUD</name>
<evidence type="ECO:0000313" key="1">
    <source>
        <dbReference type="EMBL" id="WWO60276.1"/>
    </source>
</evidence>
<keyword evidence="2" id="KW-1185">Reference proteome</keyword>
<dbReference type="Proteomes" id="UP001384053">
    <property type="component" value="Segment"/>
</dbReference>
<protein>
    <submittedName>
        <fullName evidence="1">Uncharacterized protein</fullName>
    </submittedName>
</protein>
<proteinExistence type="predicted"/>
<evidence type="ECO:0000313" key="2">
    <source>
        <dbReference type="Proteomes" id="UP001384053"/>
    </source>
</evidence>
<accession>A0ABZ2GUN7</accession>
<reference evidence="1 2" key="1">
    <citation type="submission" date="2024-01" db="EMBL/GenBank/DDBJ databases">
        <title>Novel lytic viruses for Xanthomonas sp. and Stenotrophomonas maltophilia.</title>
        <authorList>
            <person name="Petrzik K."/>
            <person name="Brazdova S."/>
            <person name="Sovova L."/>
            <person name="Neoralova M."/>
        </authorList>
    </citation>
    <scope>NUCLEOTIDE SEQUENCE [LARGE SCALE GENOMIC DNA]</scope>
</reference>
<organism evidence="1 2">
    <name type="scientific">Xanthomonas phage SB4</name>
    <dbReference type="NCBI Taxonomy" id="3117473"/>
    <lineage>
        <taxon>Viruses</taxon>
        <taxon>Duplodnaviria</taxon>
        <taxon>Heunggongvirae</taxon>
        <taxon>Uroviricota</taxon>
        <taxon>Caudoviricetes</taxon>
        <taxon>Autographivirales</taxon>
        <taxon>Autonotataviridae</taxon>
        <taxon>Gujervirinae</taxon>
        <taxon>Ceskevirus</taxon>
        <taxon>Ceskevirus SB4</taxon>
    </lineage>
</organism>
<sequence length="47" mass="5348">MKKKKSDKPVIKKFMRDGTTIILATGQYANRKRTGKTARKRARKVAA</sequence>